<dbReference type="EMBL" id="CAXLJM020000076">
    <property type="protein sequence ID" value="CAL8129095.1"/>
    <property type="molecule type" value="Genomic_DNA"/>
</dbReference>
<organism evidence="2 3">
    <name type="scientific">Orchesella dallaii</name>
    <dbReference type="NCBI Taxonomy" id="48710"/>
    <lineage>
        <taxon>Eukaryota</taxon>
        <taxon>Metazoa</taxon>
        <taxon>Ecdysozoa</taxon>
        <taxon>Arthropoda</taxon>
        <taxon>Hexapoda</taxon>
        <taxon>Collembola</taxon>
        <taxon>Entomobryomorpha</taxon>
        <taxon>Entomobryoidea</taxon>
        <taxon>Orchesellidae</taxon>
        <taxon>Orchesellinae</taxon>
        <taxon>Orchesella</taxon>
    </lineage>
</organism>
<keyword evidence="3" id="KW-1185">Reference proteome</keyword>
<sequence>MESARELPCFRIRNTVHVDMNWVDSIDTLYYPAMSKMELYRAAADITGNDPEDIPEDSVETDSCFYWRMHHNGTLRGYGFGGQSREYTATYGSPDIFEFRPSEGEGYSGTAYVTLTDNSTFFFTPICTDEGEMAWGLGSTVPRLPERTMKRIYDHALSLGFKREFFVNLNYENCDIPTSGATPRPSNIPPRFPTSTRNRKNHGRFRGGWTASRQY</sequence>
<feature type="region of interest" description="Disordered" evidence="1">
    <location>
        <begin position="178"/>
        <end position="215"/>
    </location>
</feature>
<gene>
    <name evidence="2" type="ORF">ODALV1_LOCUS22854</name>
</gene>
<name>A0ABP1RJ77_9HEXA</name>
<evidence type="ECO:0000256" key="1">
    <source>
        <dbReference type="SAM" id="MobiDB-lite"/>
    </source>
</evidence>
<dbReference type="Proteomes" id="UP001642540">
    <property type="component" value="Unassembled WGS sequence"/>
</dbReference>
<evidence type="ECO:0000313" key="3">
    <source>
        <dbReference type="Proteomes" id="UP001642540"/>
    </source>
</evidence>
<comment type="caution">
    <text evidence="2">The sequence shown here is derived from an EMBL/GenBank/DDBJ whole genome shotgun (WGS) entry which is preliminary data.</text>
</comment>
<accession>A0ABP1RJ77</accession>
<proteinExistence type="predicted"/>
<evidence type="ECO:0000313" key="2">
    <source>
        <dbReference type="EMBL" id="CAL8129095.1"/>
    </source>
</evidence>
<protein>
    <submittedName>
        <fullName evidence="2">Uncharacterized protein</fullName>
    </submittedName>
</protein>
<reference evidence="2 3" key="1">
    <citation type="submission" date="2024-08" db="EMBL/GenBank/DDBJ databases">
        <authorList>
            <person name="Cucini C."/>
            <person name="Frati F."/>
        </authorList>
    </citation>
    <scope>NUCLEOTIDE SEQUENCE [LARGE SCALE GENOMIC DNA]</scope>
</reference>